<comment type="subcellular location">
    <subcellularLocation>
        <location evidence="3">Cell membrane</location>
        <topology evidence="3">Lipid-anchor</topology>
    </subcellularLocation>
</comment>
<keyword evidence="3" id="KW-1003">Cell membrane</keyword>
<dbReference type="PANTHER" id="PTHR34183">
    <property type="entry name" value="ENDOLYTIC PEPTIDOGLYCAN TRANSGLYCOSYLASE RLPA"/>
    <property type="match status" value="1"/>
</dbReference>
<keyword evidence="3" id="KW-0472">Membrane</keyword>
<dbReference type="InterPro" id="IPR034718">
    <property type="entry name" value="RlpA"/>
</dbReference>
<dbReference type="CDD" id="cd22268">
    <property type="entry name" value="DPBB_RlpA-like"/>
    <property type="match status" value="1"/>
</dbReference>
<dbReference type="Pfam" id="PF03330">
    <property type="entry name" value="DPBB_1"/>
    <property type="match status" value="1"/>
</dbReference>
<feature type="domain" description="RlpA-like protein double-psi beta-barrel" evidence="6">
    <location>
        <begin position="67"/>
        <end position="156"/>
    </location>
</feature>
<keyword evidence="2 3" id="KW-0961">Cell wall biogenesis/degradation</keyword>
<keyword evidence="1 3" id="KW-0456">Lyase</keyword>
<comment type="similarity">
    <text evidence="3 4">Belongs to the RlpA family.</text>
</comment>
<sequence>MPVRLSAALLSASILPVCLLTACAGAPVEAPLDTVRAGPPPARTPAPAPGADRVKVEGDWLAVRGVEEGTASWYGPGFHGRLTANGEIFDQDALSAAHLTLDLPSLARVTRLDTGDSVIVRVNDRGPYIDGRIIDLSRAAAEALDFVEEGLAEVRIEVLGPADREDRAAVSRIVRGPGARVSAQR</sequence>
<feature type="chain" id="PRO_5024517342" description="Endolytic peptidoglycan transglycosylase RlpA" evidence="5">
    <location>
        <begin position="23"/>
        <end position="185"/>
    </location>
</feature>
<dbReference type="InterPro" id="IPR012997">
    <property type="entry name" value="RplA"/>
</dbReference>
<dbReference type="GO" id="GO:0000270">
    <property type="term" value="P:peptidoglycan metabolic process"/>
    <property type="evidence" value="ECO:0007669"/>
    <property type="project" value="UniProtKB-UniRule"/>
</dbReference>
<evidence type="ECO:0000256" key="1">
    <source>
        <dbReference type="ARBA" id="ARBA00023239"/>
    </source>
</evidence>
<dbReference type="HAMAP" id="MF_02071">
    <property type="entry name" value="RlpA"/>
    <property type="match status" value="1"/>
</dbReference>
<reference evidence="7 8" key="1">
    <citation type="submission" date="2019-09" db="EMBL/GenBank/DDBJ databases">
        <authorList>
            <person name="Kevbrin V."/>
            <person name="Grouzdev D.S."/>
        </authorList>
    </citation>
    <scope>NUCLEOTIDE SEQUENCE [LARGE SCALE GENOMIC DNA]</scope>
    <source>
        <strain evidence="7 8">G-192</strain>
    </source>
</reference>
<evidence type="ECO:0000313" key="7">
    <source>
        <dbReference type="EMBL" id="KAA5804779.1"/>
    </source>
</evidence>
<keyword evidence="3" id="KW-0564">Palmitate</keyword>
<dbReference type="GO" id="GO:0008932">
    <property type="term" value="F:lytic endotransglycosylase activity"/>
    <property type="evidence" value="ECO:0007669"/>
    <property type="project" value="UniProtKB-UniRule"/>
</dbReference>
<dbReference type="NCBIfam" id="TIGR00413">
    <property type="entry name" value="rlpA"/>
    <property type="match status" value="1"/>
</dbReference>
<evidence type="ECO:0000256" key="3">
    <source>
        <dbReference type="HAMAP-Rule" id="MF_02071"/>
    </source>
</evidence>
<evidence type="ECO:0000256" key="5">
    <source>
        <dbReference type="SAM" id="SignalP"/>
    </source>
</evidence>
<dbReference type="EMBL" id="VWOJ01000001">
    <property type="protein sequence ID" value="KAA5804779.1"/>
    <property type="molecule type" value="Genomic_DNA"/>
</dbReference>
<name>A0A5M6ZJ15_9PROT</name>
<dbReference type="SUPFAM" id="SSF50685">
    <property type="entry name" value="Barwin-like endoglucanases"/>
    <property type="match status" value="1"/>
</dbReference>
<dbReference type="PROSITE" id="PS51257">
    <property type="entry name" value="PROKAR_LIPOPROTEIN"/>
    <property type="match status" value="1"/>
</dbReference>
<evidence type="ECO:0000256" key="2">
    <source>
        <dbReference type="ARBA" id="ARBA00023316"/>
    </source>
</evidence>
<accession>A0A5M6ZJ15</accession>
<evidence type="ECO:0000256" key="4">
    <source>
        <dbReference type="RuleBase" id="RU003495"/>
    </source>
</evidence>
<proteinExistence type="inferred from homology"/>
<dbReference type="InterPro" id="IPR009009">
    <property type="entry name" value="RlpA-like_DPBB"/>
</dbReference>
<evidence type="ECO:0000313" key="8">
    <source>
        <dbReference type="Proteomes" id="UP000325122"/>
    </source>
</evidence>
<dbReference type="GO" id="GO:0071555">
    <property type="term" value="P:cell wall organization"/>
    <property type="evidence" value="ECO:0007669"/>
    <property type="project" value="UniProtKB-KW"/>
</dbReference>
<feature type="signal peptide" evidence="5">
    <location>
        <begin position="1"/>
        <end position="22"/>
    </location>
</feature>
<dbReference type="PANTHER" id="PTHR34183:SF1">
    <property type="entry name" value="ENDOLYTIC PEPTIDOGLYCAN TRANSGLYCOSYLASE RLPA"/>
    <property type="match status" value="1"/>
</dbReference>
<dbReference type="Gene3D" id="2.40.40.10">
    <property type="entry name" value="RlpA-like domain"/>
    <property type="match status" value="1"/>
</dbReference>
<dbReference type="GO" id="GO:0005886">
    <property type="term" value="C:plasma membrane"/>
    <property type="evidence" value="ECO:0007669"/>
    <property type="project" value="UniProtKB-SubCell"/>
</dbReference>
<protein>
    <recommendedName>
        <fullName evidence="3">Endolytic peptidoglycan transglycosylase RlpA</fullName>
        <ecNumber evidence="3">4.2.2.-</ecNumber>
    </recommendedName>
</protein>
<organism evidence="7 8">
    <name type="scientific">Alkalicaulis satelles</name>
    <dbReference type="NCBI Taxonomy" id="2609175"/>
    <lineage>
        <taxon>Bacteria</taxon>
        <taxon>Pseudomonadati</taxon>
        <taxon>Pseudomonadota</taxon>
        <taxon>Alphaproteobacteria</taxon>
        <taxon>Maricaulales</taxon>
        <taxon>Maricaulaceae</taxon>
        <taxon>Alkalicaulis</taxon>
    </lineage>
</organism>
<dbReference type="Proteomes" id="UP000325122">
    <property type="component" value="Unassembled WGS sequence"/>
</dbReference>
<dbReference type="EC" id="4.2.2.-" evidence="3"/>
<evidence type="ECO:0000259" key="6">
    <source>
        <dbReference type="Pfam" id="PF03330"/>
    </source>
</evidence>
<dbReference type="AlphaFoldDB" id="A0A5M6ZJ15"/>
<gene>
    <name evidence="3" type="primary">rlpA</name>
    <name evidence="7" type="ORF">F1654_01895</name>
</gene>
<keyword evidence="3" id="KW-0449">Lipoprotein</keyword>
<dbReference type="InterPro" id="IPR036908">
    <property type="entry name" value="RlpA-like_sf"/>
</dbReference>
<comment type="function">
    <text evidence="3">Lytic transglycosylase with a strong preference for naked glycan strands that lack stem peptides.</text>
</comment>
<comment type="caution">
    <text evidence="7">The sequence shown here is derived from an EMBL/GenBank/DDBJ whole genome shotgun (WGS) entry which is preliminary data.</text>
</comment>
<keyword evidence="8" id="KW-1185">Reference proteome</keyword>
<keyword evidence="5" id="KW-0732">Signal</keyword>